<dbReference type="Proteomes" id="UP000183947">
    <property type="component" value="Unassembled WGS sequence"/>
</dbReference>
<keyword evidence="3" id="KW-1185">Reference proteome</keyword>
<evidence type="ECO:0000313" key="3">
    <source>
        <dbReference type="Proteomes" id="UP000183947"/>
    </source>
</evidence>
<feature type="signal peptide" evidence="1">
    <location>
        <begin position="1"/>
        <end position="19"/>
    </location>
</feature>
<proteinExistence type="predicted"/>
<reference evidence="3" key="1">
    <citation type="submission" date="2016-11" db="EMBL/GenBank/DDBJ databases">
        <authorList>
            <person name="Varghese N."/>
            <person name="Submissions S."/>
        </authorList>
    </citation>
    <scope>NUCLEOTIDE SEQUENCE [LARGE SCALE GENOMIC DNA]</scope>
    <source>
        <strain evidence="3">DSM 18569</strain>
    </source>
</reference>
<evidence type="ECO:0000313" key="2">
    <source>
        <dbReference type="EMBL" id="SHK35751.1"/>
    </source>
</evidence>
<accession>A0A1M6RTC1</accession>
<sequence>MKKILPAAALLLAALGSWAFYPKPAANPEYMMVVSRFAGTGFGGKNTISTLSPSGQVETTEVDAKAGSLNKMASSYDQLHLSELKKLNELRQAGWQVVNSTQISVGGGSINETTFLLER</sequence>
<name>A0A1M6RTC1_9BACT</name>
<gene>
    <name evidence="2" type="ORF">SAMN02746009_00791</name>
</gene>
<dbReference type="AlphaFoldDB" id="A0A1M6RTC1"/>
<feature type="chain" id="PRO_5012093414" evidence="1">
    <location>
        <begin position="20"/>
        <end position="119"/>
    </location>
</feature>
<dbReference type="EMBL" id="FRAS01000002">
    <property type="protein sequence ID" value="SHK35751.1"/>
    <property type="molecule type" value="Genomic_DNA"/>
</dbReference>
<dbReference type="OrthoDB" id="885850at2"/>
<keyword evidence="1" id="KW-0732">Signal</keyword>
<evidence type="ECO:0000256" key="1">
    <source>
        <dbReference type="SAM" id="SignalP"/>
    </source>
</evidence>
<protein>
    <submittedName>
        <fullName evidence="2">Uncharacterized protein</fullName>
    </submittedName>
</protein>
<organism evidence="2 3">
    <name type="scientific">Hymenobacter psychrotolerans DSM 18569</name>
    <dbReference type="NCBI Taxonomy" id="1121959"/>
    <lineage>
        <taxon>Bacteria</taxon>
        <taxon>Pseudomonadati</taxon>
        <taxon>Bacteroidota</taxon>
        <taxon>Cytophagia</taxon>
        <taxon>Cytophagales</taxon>
        <taxon>Hymenobacteraceae</taxon>
        <taxon>Hymenobacter</taxon>
    </lineage>
</organism>
<dbReference type="RefSeq" id="WP_073281387.1">
    <property type="nucleotide sequence ID" value="NZ_FRAS01000002.1"/>
</dbReference>
<dbReference type="STRING" id="1121959.SAMN02746009_00791"/>